<evidence type="ECO:0000313" key="16">
    <source>
        <dbReference type="EMBL" id="AUD06577.1"/>
    </source>
</evidence>
<dbReference type="Pfam" id="PF07715">
    <property type="entry name" value="Plug"/>
    <property type="match status" value="1"/>
</dbReference>
<evidence type="ECO:0000256" key="10">
    <source>
        <dbReference type="ARBA" id="ARBA00023237"/>
    </source>
</evidence>
<gene>
    <name evidence="16" type="ORF">CWM47_34850</name>
</gene>
<dbReference type="Pfam" id="PF13715">
    <property type="entry name" value="CarbopepD_reg_2"/>
    <property type="match status" value="1"/>
</dbReference>
<dbReference type="GO" id="GO:0009279">
    <property type="term" value="C:cell outer membrane"/>
    <property type="evidence" value="ECO:0007669"/>
    <property type="project" value="UniProtKB-SubCell"/>
</dbReference>
<dbReference type="OrthoDB" id="9775095at2"/>
<feature type="domain" description="TonB-dependent receptor-like beta-barrel" evidence="14">
    <location>
        <begin position="312"/>
        <end position="744"/>
    </location>
</feature>
<evidence type="ECO:0000259" key="14">
    <source>
        <dbReference type="Pfam" id="PF00593"/>
    </source>
</evidence>
<dbReference type="Proteomes" id="UP000232883">
    <property type="component" value="Chromosome"/>
</dbReference>
<evidence type="ECO:0000259" key="15">
    <source>
        <dbReference type="Pfam" id="PF07715"/>
    </source>
</evidence>
<feature type="domain" description="TonB-dependent receptor plug" evidence="15">
    <location>
        <begin position="116"/>
        <end position="221"/>
    </location>
</feature>
<keyword evidence="6" id="KW-0408">Iron</keyword>
<proteinExistence type="inferred from homology"/>
<keyword evidence="10 11" id="KW-0998">Cell outer membrane</keyword>
<reference evidence="16 17" key="1">
    <citation type="submission" date="2017-11" db="EMBL/GenBank/DDBJ databases">
        <title>Taxonomic description and genome sequences of Spirosoma HA7 sp. nov., isolated from pollen microhabitat of Corylus avellana.</title>
        <authorList>
            <person name="Ambika Manirajan B."/>
            <person name="Suarez C."/>
            <person name="Ratering S."/>
            <person name="Geissler-Plaum R."/>
            <person name="Cardinale M."/>
            <person name="Sylvia S."/>
        </authorList>
    </citation>
    <scope>NUCLEOTIDE SEQUENCE [LARGE SCALE GENOMIC DNA]</scope>
    <source>
        <strain evidence="16 17">HA7</strain>
    </source>
</reference>
<dbReference type="RefSeq" id="WP_100993117.1">
    <property type="nucleotide sequence ID" value="NZ_CP025096.1"/>
</dbReference>
<organism evidence="16 17">
    <name type="scientific">Spirosoma pollinicola</name>
    <dbReference type="NCBI Taxonomy" id="2057025"/>
    <lineage>
        <taxon>Bacteria</taxon>
        <taxon>Pseudomonadati</taxon>
        <taxon>Bacteroidota</taxon>
        <taxon>Cytophagia</taxon>
        <taxon>Cytophagales</taxon>
        <taxon>Cytophagaceae</taxon>
        <taxon>Spirosoma</taxon>
    </lineage>
</organism>
<dbReference type="AlphaFoldDB" id="A0A2K8Z9P3"/>
<evidence type="ECO:0000256" key="7">
    <source>
        <dbReference type="ARBA" id="ARBA00023065"/>
    </source>
</evidence>
<dbReference type="KEGG" id="spir:CWM47_34850"/>
<dbReference type="InterPro" id="IPR008969">
    <property type="entry name" value="CarboxyPept-like_regulatory"/>
</dbReference>
<accession>A0A2K8Z9P3</accession>
<dbReference type="SUPFAM" id="SSF49464">
    <property type="entry name" value="Carboxypeptidase regulatory domain-like"/>
    <property type="match status" value="1"/>
</dbReference>
<evidence type="ECO:0000313" key="17">
    <source>
        <dbReference type="Proteomes" id="UP000232883"/>
    </source>
</evidence>
<feature type="signal peptide" evidence="13">
    <location>
        <begin position="1"/>
        <end position="20"/>
    </location>
</feature>
<dbReference type="Pfam" id="PF00593">
    <property type="entry name" value="TonB_dep_Rec_b-barrel"/>
    <property type="match status" value="1"/>
</dbReference>
<protein>
    <submittedName>
        <fullName evidence="16">TonB-dependent receptor</fullName>
    </submittedName>
</protein>
<evidence type="ECO:0000256" key="1">
    <source>
        <dbReference type="ARBA" id="ARBA00004571"/>
    </source>
</evidence>
<dbReference type="InterPro" id="IPR012910">
    <property type="entry name" value="Plug_dom"/>
</dbReference>
<keyword evidence="8 12" id="KW-0798">TonB box</keyword>
<keyword evidence="4" id="KW-0410">Iron transport</keyword>
<evidence type="ECO:0000256" key="8">
    <source>
        <dbReference type="ARBA" id="ARBA00023077"/>
    </source>
</evidence>
<evidence type="ECO:0000256" key="6">
    <source>
        <dbReference type="ARBA" id="ARBA00023004"/>
    </source>
</evidence>
<dbReference type="EMBL" id="CP025096">
    <property type="protein sequence ID" value="AUD06577.1"/>
    <property type="molecule type" value="Genomic_DNA"/>
</dbReference>
<evidence type="ECO:0000256" key="3">
    <source>
        <dbReference type="ARBA" id="ARBA00022452"/>
    </source>
</evidence>
<dbReference type="PANTHER" id="PTHR32552:SF81">
    <property type="entry name" value="TONB-DEPENDENT OUTER MEMBRANE RECEPTOR"/>
    <property type="match status" value="1"/>
</dbReference>
<keyword evidence="7" id="KW-0406">Ion transport</keyword>
<dbReference type="SUPFAM" id="SSF56935">
    <property type="entry name" value="Porins"/>
    <property type="match status" value="1"/>
</dbReference>
<sequence>MNLKNTLSILLCLLTSSSFAQIITGKINASSGQAVGFANISVLNGADGTKADKAGNFSLELSNGKYQLQVSAIGYATKIQPVTVANQPQTVVITLFDNTNALSEVVVTADKTEERLQNTPLAVTSLNARQLEEYRVWTISDLTALAPSTFIVEHGNSTGSNFLNIRGAMGFSNDQSVATYVDGVYQFDYFSAPFNFSNIERIEILRGPQGTLYGRNAYSGVLNVITKRPTNQPSAFAEMDLGNYGQQRYSVGLNAPLIKDKLFVNAGFQSNNRGAIYSNPTPQTRYLDRHHAFSGNVNLKYLASAKWTIDWNTRYENNTDKGAYPWAATDSAARATPYTVYGNWDNTERRTNLNTAVAVKYFGRHVNFTAITAFVDYHIWLPGRFDFDFSPAQLISFTTWTKQNELTQELRFSSPAGAGKWKWTVGSYLFGEKIKNGSTTYYDTDYATLDPNAPYASIGTGSRKGYGIAFFGQAAYSITPAFDVTVGARYDVERRELTQSSSLEKEKVVTLLSPDSTSKKTFSAVTPKVILSYKLTGNSMVYGSYAKGFRVGGFNFGNPTSPIYNPEKSDNYEVGIKNTLLNNRLKLNLTAFYFQQKDQQVSTSRDGINYATLNVGDMNNYGLEVEVSALPVKNLQIDWTASTSHSAYKKLVLFDAATNVVRDYKGNKAINNPALQSMLAIQYGVPFSHSAQHVRAFVRGEFRYIGEYQLDFVNAYQQPAYGMVNARAGVTSNHLDVALWVRNLGDVRYMAFGYGSYMMGLPRMLGVTVTGKY</sequence>
<evidence type="ECO:0000256" key="5">
    <source>
        <dbReference type="ARBA" id="ARBA00022692"/>
    </source>
</evidence>
<dbReference type="Gene3D" id="2.40.170.20">
    <property type="entry name" value="TonB-dependent receptor, beta-barrel domain"/>
    <property type="match status" value="1"/>
</dbReference>
<evidence type="ECO:0000256" key="13">
    <source>
        <dbReference type="SAM" id="SignalP"/>
    </source>
</evidence>
<dbReference type="GO" id="GO:0006826">
    <property type="term" value="P:iron ion transport"/>
    <property type="evidence" value="ECO:0007669"/>
    <property type="project" value="UniProtKB-KW"/>
</dbReference>
<keyword evidence="13" id="KW-0732">Signal</keyword>
<evidence type="ECO:0000256" key="9">
    <source>
        <dbReference type="ARBA" id="ARBA00023136"/>
    </source>
</evidence>
<dbReference type="InterPro" id="IPR039426">
    <property type="entry name" value="TonB-dep_rcpt-like"/>
</dbReference>
<keyword evidence="17" id="KW-1185">Reference proteome</keyword>
<dbReference type="PROSITE" id="PS52016">
    <property type="entry name" value="TONB_DEPENDENT_REC_3"/>
    <property type="match status" value="1"/>
</dbReference>
<evidence type="ECO:0000256" key="2">
    <source>
        <dbReference type="ARBA" id="ARBA00022448"/>
    </source>
</evidence>
<dbReference type="Gene3D" id="2.60.40.1120">
    <property type="entry name" value="Carboxypeptidase-like, regulatory domain"/>
    <property type="match status" value="1"/>
</dbReference>
<name>A0A2K8Z9P3_9BACT</name>
<dbReference type="PANTHER" id="PTHR32552">
    <property type="entry name" value="FERRICHROME IRON RECEPTOR-RELATED"/>
    <property type="match status" value="1"/>
</dbReference>
<comment type="subcellular location">
    <subcellularLocation>
        <location evidence="1 11">Cell outer membrane</location>
        <topology evidence="1 11">Multi-pass membrane protein</topology>
    </subcellularLocation>
</comment>
<dbReference type="InterPro" id="IPR000531">
    <property type="entry name" value="Beta-barrel_TonB"/>
</dbReference>
<feature type="chain" id="PRO_5014992001" evidence="13">
    <location>
        <begin position="21"/>
        <end position="773"/>
    </location>
</feature>
<keyword evidence="5 11" id="KW-0812">Transmembrane</keyword>
<comment type="similarity">
    <text evidence="11 12">Belongs to the TonB-dependent receptor family.</text>
</comment>
<keyword evidence="16" id="KW-0675">Receptor</keyword>
<keyword evidence="2 11" id="KW-0813">Transport</keyword>
<evidence type="ECO:0000256" key="12">
    <source>
        <dbReference type="RuleBase" id="RU003357"/>
    </source>
</evidence>
<keyword evidence="9 11" id="KW-0472">Membrane</keyword>
<keyword evidence="3 11" id="KW-1134">Transmembrane beta strand</keyword>
<evidence type="ECO:0000256" key="4">
    <source>
        <dbReference type="ARBA" id="ARBA00022496"/>
    </source>
</evidence>
<dbReference type="InterPro" id="IPR036942">
    <property type="entry name" value="Beta-barrel_TonB_sf"/>
</dbReference>
<evidence type="ECO:0000256" key="11">
    <source>
        <dbReference type="PROSITE-ProRule" id="PRU01360"/>
    </source>
</evidence>